<gene>
    <name evidence="1" type="ORF">AZO1586I_1605</name>
</gene>
<sequence>MLIKQKITTKYFLSCNCVELSQDPCEFPFIKDTAVLCYVSIEKYDD</sequence>
<evidence type="ECO:0000313" key="2">
    <source>
        <dbReference type="Proteomes" id="UP000626656"/>
    </source>
</evidence>
<dbReference type="EMBL" id="CAHJWF010000328">
    <property type="protein sequence ID" value="CAB5506387.1"/>
    <property type="molecule type" value="Genomic_DNA"/>
</dbReference>
<dbReference type="Proteomes" id="UP000626656">
    <property type="component" value="Unassembled WGS sequence"/>
</dbReference>
<reference evidence="1 2" key="1">
    <citation type="submission" date="2020-05" db="EMBL/GenBank/DDBJ databases">
        <authorList>
            <person name="Petersen J."/>
            <person name="Sayavedra L."/>
        </authorList>
    </citation>
    <scope>NUCLEOTIDE SEQUENCE [LARGE SCALE GENOMIC DNA]</scope>
    <source>
        <strain evidence="1">B azoricus SOX ET2 1586I</strain>
    </source>
</reference>
<proteinExistence type="predicted"/>
<keyword evidence="2" id="KW-1185">Reference proteome</keyword>
<accession>A0ABM8M973</accession>
<evidence type="ECO:0000313" key="1">
    <source>
        <dbReference type="EMBL" id="CAB5506387.1"/>
    </source>
</evidence>
<protein>
    <submittedName>
        <fullName evidence="1">Uncharacterized protein</fullName>
    </submittedName>
</protein>
<comment type="caution">
    <text evidence="1">The sequence shown here is derived from an EMBL/GenBank/DDBJ whole genome shotgun (WGS) entry which is preliminary data.</text>
</comment>
<name>A0ABM8M973_9GAMM</name>
<organism evidence="1 2">
    <name type="scientific">Bathymodiolus thermophilus thioautotrophic gill symbiont</name>
    <dbReference type="NCBI Taxonomy" id="2360"/>
    <lineage>
        <taxon>Bacteria</taxon>
        <taxon>Pseudomonadati</taxon>
        <taxon>Pseudomonadota</taxon>
        <taxon>Gammaproteobacteria</taxon>
        <taxon>sulfur-oxidizing symbionts</taxon>
    </lineage>
</organism>